<evidence type="ECO:0000313" key="2">
    <source>
        <dbReference type="EMBL" id="GCE78519.1"/>
    </source>
</evidence>
<accession>A0A402DWJ0</accession>
<keyword evidence="3" id="KW-1185">Reference proteome</keyword>
<evidence type="ECO:0000259" key="1">
    <source>
        <dbReference type="Pfam" id="PF08241"/>
    </source>
</evidence>
<protein>
    <submittedName>
        <fullName evidence="2">Ubiquinone/menaquinone biosynthesis methyltransferase</fullName>
    </submittedName>
</protein>
<gene>
    <name evidence="2" type="primary">ubiE</name>
    <name evidence="2" type="ORF">CBZ_35750</name>
</gene>
<organism evidence="2 3">
    <name type="scientific">Cellulomonas biazotea</name>
    <dbReference type="NCBI Taxonomy" id="1709"/>
    <lineage>
        <taxon>Bacteria</taxon>
        <taxon>Bacillati</taxon>
        <taxon>Actinomycetota</taxon>
        <taxon>Actinomycetes</taxon>
        <taxon>Micrococcales</taxon>
        <taxon>Cellulomonadaceae</taxon>
        <taxon>Cellulomonas</taxon>
    </lineage>
</organism>
<dbReference type="InterPro" id="IPR050508">
    <property type="entry name" value="Methyltransf_Superfamily"/>
</dbReference>
<dbReference type="Gene3D" id="3.40.50.150">
    <property type="entry name" value="Vaccinia Virus protein VP39"/>
    <property type="match status" value="1"/>
</dbReference>
<dbReference type="GO" id="GO:0032259">
    <property type="term" value="P:methylation"/>
    <property type="evidence" value="ECO:0007669"/>
    <property type="project" value="UniProtKB-KW"/>
</dbReference>
<keyword evidence="2" id="KW-0830">Ubiquinone</keyword>
<keyword evidence="2" id="KW-0489">Methyltransferase</keyword>
<dbReference type="RefSeq" id="WP_246013579.1">
    <property type="nucleotide sequence ID" value="NZ_BIMR01000492.1"/>
</dbReference>
<evidence type="ECO:0000313" key="3">
    <source>
        <dbReference type="Proteomes" id="UP000289954"/>
    </source>
</evidence>
<dbReference type="InterPro" id="IPR013216">
    <property type="entry name" value="Methyltransf_11"/>
</dbReference>
<dbReference type="SUPFAM" id="SSF53335">
    <property type="entry name" value="S-adenosyl-L-methionine-dependent methyltransferases"/>
    <property type="match status" value="1"/>
</dbReference>
<feature type="domain" description="Methyltransferase type 11" evidence="1">
    <location>
        <begin position="46"/>
        <end position="140"/>
    </location>
</feature>
<dbReference type="AlphaFoldDB" id="A0A402DWJ0"/>
<keyword evidence="2" id="KW-0808">Transferase</keyword>
<reference evidence="2 3" key="1">
    <citation type="submission" date="2019-01" db="EMBL/GenBank/DDBJ databases">
        <title>Draft genome sequence of Cellulomonas takizawaensis strain TKZ-21.</title>
        <authorList>
            <person name="Yamamura H."/>
            <person name="Hayashi T."/>
            <person name="Hamada M."/>
            <person name="Serisawa Y."/>
            <person name="Matsuyama K."/>
            <person name="Nakagawa Y."/>
            <person name="Otoguro M."/>
            <person name="Yanagida F."/>
            <person name="Hayakawa M."/>
        </authorList>
    </citation>
    <scope>NUCLEOTIDE SEQUENCE [LARGE SCALE GENOMIC DNA]</scope>
    <source>
        <strain evidence="2 3">NBRC12680</strain>
    </source>
</reference>
<sequence>MTAPGEHVAYWDQQAPSYDRTTAWMERRLLADARAWVAERVQGRTLEVAVGTGANLPYYAARATDVTVVDQSPAMLDAAARRARTLGLHVVALRADAAALPFPDASFDTVLCTFSLCCVDDEVAVLRELARVVRPGGRVLLADHVESSAAVWRVGQRLLDLTGRRHGERYRRRPLLRLPEAGLVATEHVASRRRLVERVAARRA</sequence>
<comment type="caution">
    <text evidence="2">The sequence shown here is derived from an EMBL/GenBank/DDBJ whole genome shotgun (WGS) entry which is preliminary data.</text>
</comment>
<dbReference type="Pfam" id="PF08241">
    <property type="entry name" value="Methyltransf_11"/>
    <property type="match status" value="1"/>
</dbReference>
<proteinExistence type="predicted"/>
<name>A0A402DWJ0_9CELL</name>
<dbReference type="Proteomes" id="UP000289954">
    <property type="component" value="Unassembled WGS sequence"/>
</dbReference>
<dbReference type="InterPro" id="IPR029063">
    <property type="entry name" value="SAM-dependent_MTases_sf"/>
</dbReference>
<dbReference type="GO" id="GO:0008757">
    <property type="term" value="F:S-adenosylmethionine-dependent methyltransferase activity"/>
    <property type="evidence" value="ECO:0007669"/>
    <property type="project" value="InterPro"/>
</dbReference>
<dbReference type="PANTHER" id="PTHR42912">
    <property type="entry name" value="METHYLTRANSFERASE"/>
    <property type="match status" value="1"/>
</dbReference>
<dbReference type="CDD" id="cd02440">
    <property type="entry name" value="AdoMet_MTases"/>
    <property type="match status" value="1"/>
</dbReference>
<dbReference type="EMBL" id="BIMR01000492">
    <property type="protein sequence ID" value="GCE78519.1"/>
    <property type="molecule type" value="Genomic_DNA"/>
</dbReference>